<protein>
    <recommendedName>
        <fullName evidence="2">Tyrosine specific protein phosphatases domain-containing protein</fullName>
    </recommendedName>
</protein>
<organism evidence="3 4">
    <name type="scientific">Primorskyibacter flagellatus</name>
    <dbReference type="NCBI Taxonomy" id="1387277"/>
    <lineage>
        <taxon>Bacteria</taxon>
        <taxon>Pseudomonadati</taxon>
        <taxon>Pseudomonadota</taxon>
        <taxon>Alphaproteobacteria</taxon>
        <taxon>Rhodobacterales</taxon>
        <taxon>Roseobacteraceae</taxon>
        <taxon>Primorskyibacter</taxon>
    </lineage>
</organism>
<keyword evidence="1" id="KW-0378">Hydrolase</keyword>
<dbReference type="RefSeq" id="WP_188478884.1">
    <property type="nucleotide sequence ID" value="NZ_BMFJ01000002.1"/>
</dbReference>
<dbReference type="InterPro" id="IPR003595">
    <property type="entry name" value="Tyr_Pase_cat"/>
</dbReference>
<dbReference type="GO" id="GO:0016791">
    <property type="term" value="F:phosphatase activity"/>
    <property type="evidence" value="ECO:0007669"/>
    <property type="project" value="UniProtKB-ARBA"/>
</dbReference>
<evidence type="ECO:0000256" key="1">
    <source>
        <dbReference type="ARBA" id="ARBA00022801"/>
    </source>
</evidence>
<feature type="domain" description="Tyrosine specific protein phosphatases" evidence="2">
    <location>
        <begin position="107"/>
        <end position="174"/>
    </location>
</feature>
<dbReference type="AlphaFoldDB" id="A0A917EHX9"/>
<dbReference type="SMART" id="SM00404">
    <property type="entry name" value="PTPc_motif"/>
    <property type="match status" value="1"/>
</dbReference>
<comment type="caution">
    <text evidence="3">The sequence shown here is derived from an EMBL/GenBank/DDBJ whole genome shotgun (WGS) entry which is preliminary data.</text>
</comment>
<gene>
    <name evidence="3" type="ORF">GCM10011360_32610</name>
</gene>
<name>A0A917EHX9_9RHOB</name>
<dbReference type="InterPro" id="IPR029021">
    <property type="entry name" value="Prot-tyrosine_phosphatase-like"/>
</dbReference>
<dbReference type="PANTHER" id="PTHR23339">
    <property type="entry name" value="TYROSINE SPECIFIC PROTEIN PHOSPHATASE AND DUAL SPECIFICITY PROTEIN PHOSPHATASE"/>
    <property type="match status" value="1"/>
</dbReference>
<dbReference type="Proteomes" id="UP000612855">
    <property type="component" value="Unassembled WGS sequence"/>
</dbReference>
<evidence type="ECO:0000313" key="3">
    <source>
        <dbReference type="EMBL" id="GGE42714.1"/>
    </source>
</evidence>
<accession>A0A917EHX9</accession>
<dbReference type="PROSITE" id="PS50056">
    <property type="entry name" value="TYR_PHOSPHATASE_2"/>
    <property type="match status" value="1"/>
</dbReference>
<keyword evidence="4" id="KW-1185">Reference proteome</keyword>
<dbReference type="InterPro" id="IPR057023">
    <property type="entry name" value="PTP-SAK"/>
</dbReference>
<dbReference type="EMBL" id="BMFJ01000002">
    <property type="protein sequence ID" value="GGE42714.1"/>
    <property type="molecule type" value="Genomic_DNA"/>
</dbReference>
<dbReference type="SUPFAM" id="SSF52799">
    <property type="entry name" value="(Phosphotyrosine protein) phosphatases II"/>
    <property type="match status" value="1"/>
</dbReference>
<reference evidence="4" key="1">
    <citation type="journal article" date="2019" name="Int. J. Syst. Evol. Microbiol.">
        <title>The Global Catalogue of Microorganisms (GCM) 10K type strain sequencing project: providing services to taxonomists for standard genome sequencing and annotation.</title>
        <authorList>
            <consortium name="The Broad Institute Genomics Platform"/>
            <consortium name="The Broad Institute Genome Sequencing Center for Infectious Disease"/>
            <person name="Wu L."/>
            <person name="Ma J."/>
        </authorList>
    </citation>
    <scope>NUCLEOTIDE SEQUENCE [LARGE SCALE GENOMIC DNA]</scope>
    <source>
        <strain evidence="4">CGMCC 1.12664</strain>
    </source>
</reference>
<dbReference type="Pfam" id="PF22784">
    <property type="entry name" value="PTP-SAK"/>
    <property type="match status" value="1"/>
</dbReference>
<dbReference type="InterPro" id="IPR000387">
    <property type="entry name" value="Tyr_Pase_dom"/>
</dbReference>
<evidence type="ECO:0000313" key="4">
    <source>
        <dbReference type="Proteomes" id="UP000612855"/>
    </source>
</evidence>
<dbReference type="Gene3D" id="3.90.190.10">
    <property type="entry name" value="Protein tyrosine phosphatase superfamily"/>
    <property type="match status" value="1"/>
</dbReference>
<dbReference type="InterPro" id="IPR050561">
    <property type="entry name" value="PTP"/>
</dbReference>
<evidence type="ECO:0000259" key="2">
    <source>
        <dbReference type="PROSITE" id="PS50056"/>
    </source>
</evidence>
<sequence>MTDFEDEEQTSLRAVVECPCGGRCLMAGFPGLRTGIDGTAYMDPDHLAATLDRIFETGARLLILLAEEKELPEKAFAMVADRAATIGLELAFMPIPDFNVPDDDMIRRWHDLLVTRSDLPTRGGTVAFACQYGAGRSGLMAAYVLLQCGMELEGAVNTVRNYFAEAIESDVQMAWLTEVSARLKVNPTPLDVD</sequence>
<proteinExistence type="predicted"/>